<evidence type="ECO:0000259" key="7">
    <source>
        <dbReference type="Pfam" id="PF00482"/>
    </source>
</evidence>
<evidence type="ECO:0000256" key="3">
    <source>
        <dbReference type="ARBA" id="ARBA00022692"/>
    </source>
</evidence>
<feature type="transmembrane region" description="Helical" evidence="6">
    <location>
        <begin position="268"/>
        <end position="294"/>
    </location>
</feature>
<dbReference type="RefSeq" id="WP_188777032.1">
    <property type="nucleotide sequence ID" value="NZ_BMMB01000008.1"/>
</dbReference>
<dbReference type="Pfam" id="PF00482">
    <property type="entry name" value="T2SSF"/>
    <property type="match status" value="1"/>
</dbReference>
<feature type="transmembrane region" description="Helical" evidence="6">
    <location>
        <begin position="98"/>
        <end position="118"/>
    </location>
</feature>
<keyword evidence="3 6" id="KW-0812">Transmembrane</keyword>
<organism evidence="8 9">
    <name type="scientific">Paenibacillus hunanensis</name>
    <dbReference type="NCBI Taxonomy" id="539262"/>
    <lineage>
        <taxon>Bacteria</taxon>
        <taxon>Bacillati</taxon>
        <taxon>Bacillota</taxon>
        <taxon>Bacilli</taxon>
        <taxon>Bacillales</taxon>
        <taxon>Paenibacillaceae</taxon>
        <taxon>Paenibacillus</taxon>
    </lineage>
</organism>
<evidence type="ECO:0000313" key="9">
    <source>
        <dbReference type="Proteomes" id="UP001185028"/>
    </source>
</evidence>
<evidence type="ECO:0000313" key="8">
    <source>
        <dbReference type="EMBL" id="MDR6243847.1"/>
    </source>
</evidence>
<dbReference type="InterPro" id="IPR018076">
    <property type="entry name" value="T2SS_GspF_dom"/>
</dbReference>
<name>A0ABU1IYS9_9BACL</name>
<sequence length="307" mass="34937">MIWMNTFLYTALLSWGAAVFFYWRYQLKRLNLRKKLGMVQEKKEKVTLSERFKKRIFSWSEKLIPLGLRFRLFTNPTRIERQIELAGHPGGLRLDSFYGFRFLCVFAGLLFGTLLVWLGFGNGLVLILFILAGLVFPSLWLSGAAKERQERLGLDLPDFMDAMSVSLQAGVPMEPAMRQIISHMEGPLKEELVRFQQELDIGVARDDAYVRLMNRNQSRELETLVTSLVQGSRLGVPISQTFQLLSTDMRETRIGSMKERAAKAGPKVTLITSFLILPAVLLCIVGLLVLNFIYNPEGIGISWDALQ</sequence>
<evidence type="ECO:0000256" key="2">
    <source>
        <dbReference type="ARBA" id="ARBA00022475"/>
    </source>
</evidence>
<evidence type="ECO:0000256" key="6">
    <source>
        <dbReference type="SAM" id="Phobius"/>
    </source>
</evidence>
<dbReference type="EMBL" id="JAVDQH010000005">
    <property type="protein sequence ID" value="MDR6243847.1"/>
    <property type="molecule type" value="Genomic_DNA"/>
</dbReference>
<feature type="transmembrane region" description="Helical" evidence="6">
    <location>
        <begin position="6"/>
        <end position="25"/>
    </location>
</feature>
<keyword evidence="5 6" id="KW-0472">Membrane</keyword>
<feature type="transmembrane region" description="Helical" evidence="6">
    <location>
        <begin position="124"/>
        <end position="142"/>
    </location>
</feature>
<comment type="caution">
    <text evidence="8">The sequence shown here is derived from an EMBL/GenBank/DDBJ whole genome shotgun (WGS) entry which is preliminary data.</text>
</comment>
<comment type="subcellular location">
    <subcellularLocation>
        <location evidence="1">Cell membrane</location>
        <topology evidence="1">Multi-pass membrane protein</topology>
    </subcellularLocation>
</comment>
<proteinExistence type="predicted"/>
<dbReference type="PANTHER" id="PTHR35007:SF2">
    <property type="entry name" value="PILUS ASSEMBLE PROTEIN"/>
    <property type="match status" value="1"/>
</dbReference>
<dbReference type="PANTHER" id="PTHR35007">
    <property type="entry name" value="INTEGRAL MEMBRANE PROTEIN-RELATED"/>
    <property type="match status" value="1"/>
</dbReference>
<keyword evidence="9" id="KW-1185">Reference proteome</keyword>
<keyword evidence="4 6" id="KW-1133">Transmembrane helix</keyword>
<feature type="domain" description="Type II secretion system protein GspF" evidence="7">
    <location>
        <begin position="159"/>
        <end position="285"/>
    </location>
</feature>
<reference evidence="8 9" key="1">
    <citation type="submission" date="2023-07" db="EMBL/GenBank/DDBJ databases">
        <title>Genomic Encyclopedia of Type Strains, Phase IV (KMG-IV): sequencing the most valuable type-strain genomes for metagenomic binning, comparative biology and taxonomic classification.</title>
        <authorList>
            <person name="Goeker M."/>
        </authorList>
    </citation>
    <scope>NUCLEOTIDE SEQUENCE [LARGE SCALE GENOMIC DNA]</scope>
    <source>
        <strain evidence="8 9">DSM 22170</strain>
    </source>
</reference>
<accession>A0ABU1IYS9</accession>
<dbReference type="Proteomes" id="UP001185028">
    <property type="component" value="Unassembled WGS sequence"/>
</dbReference>
<gene>
    <name evidence="8" type="ORF">JOC58_001740</name>
</gene>
<evidence type="ECO:0000256" key="5">
    <source>
        <dbReference type="ARBA" id="ARBA00023136"/>
    </source>
</evidence>
<protein>
    <submittedName>
        <fullName evidence="8">Tight adherence protein C</fullName>
    </submittedName>
</protein>
<evidence type="ECO:0000256" key="4">
    <source>
        <dbReference type="ARBA" id="ARBA00022989"/>
    </source>
</evidence>
<evidence type="ECO:0000256" key="1">
    <source>
        <dbReference type="ARBA" id="ARBA00004651"/>
    </source>
</evidence>
<keyword evidence="2" id="KW-1003">Cell membrane</keyword>